<keyword evidence="1" id="KW-1133">Transmembrane helix</keyword>
<name>A0A2S6HR78_9FIRM</name>
<proteinExistence type="predicted"/>
<evidence type="ECO:0000256" key="1">
    <source>
        <dbReference type="SAM" id="Phobius"/>
    </source>
</evidence>
<dbReference type="RefSeq" id="WP_170072368.1">
    <property type="nucleotide sequence ID" value="NZ_PTJA01000007.1"/>
</dbReference>
<keyword evidence="1" id="KW-0472">Membrane</keyword>
<reference evidence="2 3" key="1">
    <citation type="submission" date="2018-02" db="EMBL/GenBank/DDBJ databases">
        <title>Genomic Encyclopedia of Archaeal and Bacterial Type Strains, Phase II (KMG-II): from individual species to whole genera.</title>
        <authorList>
            <person name="Goeker M."/>
        </authorList>
    </citation>
    <scope>NUCLEOTIDE SEQUENCE [LARGE SCALE GENOMIC DNA]</scope>
    <source>
        <strain evidence="2 3">DSM 3808</strain>
    </source>
</reference>
<accession>A0A2S6HR78</accession>
<organism evidence="2 3">
    <name type="scientific">Lacrimispora xylanisolvens</name>
    <dbReference type="NCBI Taxonomy" id="384636"/>
    <lineage>
        <taxon>Bacteria</taxon>
        <taxon>Bacillati</taxon>
        <taxon>Bacillota</taxon>
        <taxon>Clostridia</taxon>
        <taxon>Lachnospirales</taxon>
        <taxon>Lachnospiraceae</taxon>
        <taxon>Lacrimispora</taxon>
    </lineage>
</organism>
<keyword evidence="1" id="KW-0812">Transmembrane</keyword>
<evidence type="ECO:0000313" key="3">
    <source>
        <dbReference type="Proteomes" id="UP000237749"/>
    </source>
</evidence>
<dbReference type="AlphaFoldDB" id="A0A2S6HR78"/>
<dbReference type="Proteomes" id="UP000237749">
    <property type="component" value="Unassembled WGS sequence"/>
</dbReference>
<evidence type="ECO:0000313" key="2">
    <source>
        <dbReference type="EMBL" id="PPK80142.1"/>
    </source>
</evidence>
<dbReference type="EMBL" id="PTJA01000007">
    <property type="protein sequence ID" value="PPK80142.1"/>
    <property type="molecule type" value="Genomic_DNA"/>
</dbReference>
<comment type="caution">
    <text evidence="2">The sequence shown here is derived from an EMBL/GenBank/DDBJ whole genome shotgun (WGS) entry which is preliminary data.</text>
</comment>
<sequence length="49" mass="5331">MTEIFASFLGTAIKFLFFLFISWGGIVCGKKYRDHKDAASAAAGANETK</sequence>
<feature type="transmembrane region" description="Helical" evidence="1">
    <location>
        <begin position="6"/>
        <end position="26"/>
    </location>
</feature>
<gene>
    <name evidence="2" type="ORF">BXY41_10770</name>
</gene>
<keyword evidence="3" id="KW-1185">Reference proteome</keyword>
<protein>
    <submittedName>
        <fullName evidence="2">Uncharacterized protein</fullName>
    </submittedName>
</protein>